<dbReference type="AlphaFoldDB" id="A0A8D8ZKT6"/>
<dbReference type="InterPro" id="IPR004687">
    <property type="entry name" value="LAPTM4/5"/>
</dbReference>
<evidence type="ECO:0000256" key="5">
    <source>
        <dbReference type="ARBA" id="ARBA00022989"/>
    </source>
</evidence>
<dbReference type="EMBL" id="HBUF01367884">
    <property type="protein sequence ID" value="CAG6724543.1"/>
    <property type="molecule type" value="Transcribed_RNA"/>
</dbReference>
<feature type="transmembrane region" description="Helical" evidence="8">
    <location>
        <begin position="206"/>
        <end position="229"/>
    </location>
</feature>
<evidence type="ECO:0000256" key="1">
    <source>
        <dbReference type="ARBA" id="ARBA00004127"/>
    </source>
</evidence>
<keyword evidence="6 8" id="KW-0472">Membrane</keyword>
<evidence type="ECO:0000256" key="8">
    <source>
        <dbReference type="SAM" id="Phobius"/>
    </source>
</evidence>
<dbReference type="Pfam" id="PF03821">
    <property type="entry name" value="Mtp"/>
    <property type="match status" value="1"/>
</dbReference>
<comment type="subcellular location">
    <subcellularLocation>
        <location evidence="1">Endomembrane system</location>
        <topology evidence="1">Multi-pass membrane protein</topology>
    </subcellularLocation>
</comment>
<dbReference type="EMBL" id="HBUF01013557">
    <property type="protein sequence ID" value="CAG6608906.1"/>
    <property type="molecule type" value="Transcribed_RNA"/>
</dbReference>
<dbReference type="GO" id="GO:0005765">
    <property type="term" value="C:lysosomal membrane"/>
    <property type="evidence" value="ECO:0007669"/>
    <property type="project" value="TreeGrafter"/>
</dbReference>
<evidence type="ECO:0000256" key="2">
    <source>
        <dbReference type="ARBA" id="ARBA00010076"/>
    </source>
</evidence>
<sequence>MRPEHFRFKTAEPGNNKEWQCCICLHVRTATIMFGLWHMLLHILAMTIMVALLNNPSLIIAGAGANGEMAVGPPRSMPTQKQVLLEKPINIRENDLADLENEQFELNKRLRELGPTHRPDYEVIRKQLTRYADIQSSILITFFTMLMTMALVMGALRGKPTLLMPFFCFQLFDFCLGVLAGFSYLAKLPDVHHLVTNSKNLPFQNALLQMNPQCLAFVMVVSFALAMTIKGYFIRVVWKCYKFLVLKATTRHTIHVIDTSPSYDSQNLLPDYEAALAKYASPPPHHAAGPPPSYDLATAAATVPFAPPPSYLMAVANTGAPAGACVVLPVEQPSAAPSSSPCNTTGANTVTHSG</sequence>
<keyword evidence="3" id="KW-0813">Transport</keyword>
<evidence type="ECO:0000256" key="4">
    <source>
        <dbReference type="ARBA" id="ARBA00022692"/>
    </source>
</evidence>
<dbReference type="InterPro" id="IPR051115">
    <property type="entry name" value="LAPTM_transporter"/>
</dbReference>
<comment type="similarity">
    <text evidence="2">Belongs to the LAPTM4/LAPTM5 transporter family.</text>
</comment>
<dbReference type="PANTHER" id="PTHR12479:SF10">
    <property type="entry name" value="LYSOSOMAL-ASSOCIATED TRANSMEMBRANE PROTEIN"/>
    <property type="match status" value="1"/>
</dbReference>
<dbReference type="GO" id="GO:0012505">
    <property type="term" value="C:endomembrane system"/>
    <property type="evidence" value="ECO:0007669"/>
    <property type="project" value="UniProtKB-SubCell"/>
</dbReference>
<organism evidence="9">
    <name type="scientific">Cacopsylla melanoneura</name>
    <dbReference type="NCBI Taxonomy" id="428564"/>
    <lineage>
        <taxon>Eukaryota</taxon>
        <taxon>Metazoa</taxon>
        <taxon>Ecdysozoa</taxon>
        <taxon>Arthropoda</taxon>
        <taxon>Hexapoda</taxon>
        <taxon>Insecta</taxon>
        <taxon>Pterygota</taxon>
        <taxon>Neoptera</taxon>
        <taxon>Paraneoptera</taxon>
        <taxon>Hemiptera</taxon>
        <taxon>Sternorrhyncha</taxon>
        <taxon>Psylloidea</taxon>
        <taxon>Psyllidae</taxon>
        <taxon>Psyllinae</taxon>
        <taxon>Cacopsylla</taxon>
    </lineage>
</organism>
<reference evidence="9" key="1">
    <citation type="submission" date="2021-05" db="EMBL/GenBank/DDBJ databases">
        <authorList>
            <person name="Alioto T."/>
            <person name="Alioto T."/>
            <person name="Gomez Garrido J."/>
        </authorList>
    </citation>
    <scope>NUCLEOTIDE SEQUENCE</scope>
</reference>
<evidence type="ECO:0000256" key="6">
    <source>
        <dbReference type="ARBA" id="ARBA00023136"/>
    </source>
</evidence>
<dbReference type="EMBL" id="HBUF01367886">
    <property type="protein sequence ID" value="CAG6724545.1"/>
    <property type="molecule type" value="Transcribed_RNA"/>
</dbReference>
<dbReference type="EMBL" id="HBUF01337319">
    <property type="protein sequence ID" value="CAG6698292.1"/>
    <property type="molecule type" value="Transcribed_RNA"/>
</dbReference>
<name>A0A8D8ZKT6_9HEMI</name>
<evidence type="ECO:0000313" key="9">
    <source>
        <dbReference type="EMBL" id="CAG6749603.1"/>
    </source>
</evidence>
<dbReference type="EMBL" id="HBUF01523869">
    <property type="protein sequence ID" value="CAG6749602.1"/>
    <property type="molecule type" value="Transcribed_RNA"/>
</dbReference>
<evidence type="ECO:0000256" key="3">
    <source>
        <dbReference type="ARBA" id="ARBA00022448"/>
    </source>
</evidence>
<feature type="transmembrane region" description="Helical" evidence="8">
    <location>
        <begin position="163"/>
        <end position="186"/>
    </location>
</feature>
<dbReference type="EMBL" id="HBUF01013558">
    <property type="protein sequence ID" value="CAG6608907.1"/>
    <property type="molecule type" value="Transcribed_RNA"/>
</dbReference>
<keyword evidence="5 8" id="KW-1133">Transmembrane helix</keyword>
<dbReference type="EMBL" id="HBUF01523870">
    <property type="protein sequence ID" value="CAG6749603.1"/>
    <property type="molecule type" value="Transcribed_RNA"/>
</dbReference>
<feature type="compositionally biased region" description="Polar residues" evidence="7">
    <location>
        <begin position="335"/>
        <end position="354"/>
    </location>
</feature>
<accession>A0A8D8ZKT6</accession>
<keyword evidence="4 8" id="KW-0812">Transmembrane</keyword>
<feature type="region of interest" description="Disordered" evidence="7">
    <location>
        <begin position="332"/>
        <end position="354"/>
    </location>
</feature>
<protein>
    <submittedName>
        <fullName evidence="9">Lysosomal-associated transmembrane protein 4A</fullName>
    </submittedName>
</protein>
<dbReference type="PANTHER" id="PTHR12479">
    <property type="entry name" value="LYSOSOMAL-ASSOCIATED TRANSMEMBRANE PROTEIN"/>
    <property type="match status" value="1"/>
</dbReference>
<feature type="transmembrane region" description="Helical" evidence="8">
    <location>
        <begin position="34"/>
        <end position="53"/>
    </location>
</feature>
<feature type="transmembrane region" description="Helical" evidence="8">
    <location>
        <begin position="134"/>
        <end position="156"/>
    </location>
</feature>
<evidence type="ECO:0000256" key="7">
    <source>
        <dbReference type="SAM" id="MobiDB-lite"/>
    </source>
</evidence>
<proteinExistence type="inferred from homology"/>